<dbReference type="eggNOG" id="COG0384">
    <property type="taxonomic scope" value="Bacteria"/>
</dbReference>
<evidence type="ECO:0000256" key="3">
    <source>
        <dbReference type="PIRSR" id="PIRSR016184-1"/>
    </source>
</evidence>
<dbReference type="PANTHER" id="PTHR13774">
    <property type="entry name" value="PHENAZINE BIOSYNTHESIS PROTEIN"/>
    <property type="match status" value="1"/>
</dbReference>
<evidence type="ECO:0000256" key="1">
    <source>
        <dbReference type="ARBA" id="ARBA00008270"/>
    </source>
</evidence>
<dbReference type="PATRIC" id="fig|1142394.8.peg.1485"/>
<protein>
    <recommendedName>
        <fullName evidence="6">Phenazine biosynthesis protein</fullName>
    </recommendedName>
</protein>
<organism evidence="4 5">
    <name type="scientific">Phycisphaera mikurensis (strain NBRC 102666 / KCTC 22515 / FYK2301M01)</name>
    <dbReference type="NCBI Taxonomy" id="1142394"/>
    <lineage>
        <taxon>Bacteria</taxon>
        <taxon>Pseudomonadati</taxon>
        <taxon>Planctomycetota</taxon>
        <taxon>Phycisphaerae</taxon>
        <taxon>Phycisphaerales</taxon>
        <taxon>Phycisphaeraceae</taxon>
        <taxon>Phycisphaera</taxon>
    </lineage>
</organism>
<dbReference type="EMBL" id="AP012338">
    <property type="protein sequence ID" value="BAM03604.1"/>
    <property type="molecule type" value="Genomic_DNA"/>
</dbReference>
<dbReference type="KEGG" id="phm:PSMK_14450"/>
<dbReference type="GO" id="GO:0016853">
    <property type="term" value="F:isomerase activity"/>
    <property type="evidence" value="ECO:0007669"/>
    <property type="project" value="UniProtKB-KW"/>
</dbReference>
<dbReference type="OrthoDB" id="9788221at2"/>
<dbReference type="RefSeq" id="WP_014436823.1">
    <property type="nucleotide sequence ID" value="NC_017080.1"/>
</dbReference>
<dbReference type="Pfam" id="PF02567">
    <property type="entry name" value="PhzC-PhzF"/>
    <property type="match status" value="1"/>
</dbReference>
<sequence length="274" mass="29193">MELSVVDAFVRDRQPFTGNPAAVCLLRGAHWPADAWMQALAEEMNLSETAFVRPTAEPDLFGLRWFTPKDEVQLCGHATLAAAHALAEAGRIGGRVRFDLKWHGEIGVDAAAGGGWTLGFPAQACGEAEPPEGLIDAMKLQRGEVRWIGFGPYDWVIELADAAAVEAVAPAFEALAGFDCRGVAVCAADGTDGYACRFFAPALRIAEDPVTGSLQCVLGPRFAARLGRTSLRARQLSRRGGELRVGVDEAAGRVRIGGNALTIWRGELAALARP</sequence>
<dbReference type="Gene3D" id="3.10.310.10">
    <property type="entry name" value="Diaminopimelate Epimerase, Chain A, domain 1"/>
    <property type="match status" value="2"/>
</dbReference>
<dbReference type="SUPFAM" id="SSF54506">
    <property type="entry name" value="Diaminopimelate epimerase-like"/>
    <property type="match status" value="1"/>
</dbReference>
<keyword evidence="5" id="KW-1185">Reference proteome</keyword>
<evidence type="ECO:0000256" key="2">
    <source>
        <dbReference type="ARBA" id="ARBA00023235"/>
    </source>
</evidence>
<dbReference type="PANTHER" id="PTHR13774:SF17">
    <property type="entry name" value="PHENAZINE BIOSYNTHESIS-LIKE DOMAIN-CONTAINING PROTEIN"/>
    <property type="match status" value="1"/>
</dbReference>
<evidence type="ECO:0000313" key="5">
    <source>
        <dbReference type="Proteomes" id="UP000007881"/>
    </source>
</evidence>
<dbReference type="NCBIfam" id="TIGR00654">
    <property type="entry name" value="PhzF_family"/>
    <property type="match status" value="1"/>
</dbReference>
<dbReference type="Proteomes" id="UP000007881">
    <property type="component" value="Chromosome"/>
</dbReference>
<dbReference type="InterPro" id="IPR003719">
    <property type="entry name" value="Phenazine_PhzF-like"/>
</dbReference>
<evidence type="ECO:0008006" key="6">
    <source>
        <dbReference type="Google" id="ProtNLM"/>
    </source>
</evidence>
<feature type="active site" evidence="3">
    <location>
        <position position="48"/>
    </location>
</feature>
<keyword evidence="2" id="KW-0413">Isomerase</keyword>
<dbReference type="GO" id="GO:0005737">
    <property type="term" value="C:cytoplasm"/>
    <property type="evidence" value="ECO:0007669"/>
    <property type="project" value="TreeGrafter"/>
</dbReference>
<dbReference type="HOGENOM" id="CLU_048756_2_1_0"/>
<accession>I0IEB6</accession>
<evidence type="ECO:0000313" key="4">
    <source>
        <dbReference type="EMBL" id="BAM03604.1"/>
    </source>
</evidence>
<dbReference type="STRING" id="1142394.PSMK_14450"/>
<proteinExistence type="inferred from homology"/>
<dbReference type="PIRSF" id="PIRSF016184">
    <property type="entry name" value="PhzC_PhzF"/>
    <property type="match status" value="1"/>
</dbReference>
<comment type="similarity">
    <text evidence="1">Belongs to the PhzF family.</text>
</comment>
<dbReference type="AlphaFoldDB" id="I0IEB6"/>
<gene>
    <name evidence="4" type="ordered locus">PSMK_14450</name>
</gene>
<name>I0IEB6_PHYMF</name>
<reference evidence="4 5" key="1">
    <citation type="submission" date="2012-02" db="EMBL/GenBank/DDBJ databases">
        <title>Complete genome sequence of Phycisphaera mikurensis NBRC 102666.</title>
        <authorList>
            <person name="Ankai A."/>
            <person name="Hosoyama A."/>
            <person name="Terui Y."/>
            <person name="Sekine M."/>
            <person name="Fukai R."/>
            <person name="Kato Y."/>
            <person name="Nakamura S."/>
            <person name="Yamada-Narita S."/>
            <person name="Kawakoshi A."/>
            <person name="Fukunaga Y."/>
            <person name="Yamazaki S."/>
            <person name="Fujita N."/>
        </authorList>
    </citation>
    <scope>NUCLEOTIDE SEQUENCE [LARGE SCALE GENOMIC DNA]</scope>
    <source>
        <strain evidence="5">NBRC 102666 / KCTC 22515 / FYK2301M01</strain>
    </source>
</reference>